<dbReference type="EMBL" id="JAAMPC010000011">
    <property type="protein sequence ID" value="KAG2282103.1"/>
    <property type="molecule type" value="Genomic_DNA"/>
</dbReference>
<dbReference type="InterPro" id="IPR057136">
    <property type="entry name" value="At2g35280_TPR_dom"/>
</dbReference>
<proteinExistence type="predicted"/>
<dbReference type="InterPro" id="IPR040338">
    <property type="entry name" value="At1g67623-like"/>
</dbReference>
<evidence type="ECO:0000313" key="3">
    <source>
        <dbReference type="Proteomes" id="UP000886595"/>
    </source>
</evidence>
<name>A0A8X7R6B3_BRACI</name>
<keyword evidence="3" id="KW-1185">Reference proteome</keyword>
<feature type="domain" description="At2g35280-like TPR" evidence="1">
    <location>
        <begin position="44"/>
        <end position="117"/>
    </location>
</feature>
<gene>
    <name evidence="2" type="ORF">Bca52824_053323</name>
</gene>
<comment type="caution">
    <text evidence="2">The sequence shown here is derived from an EMBL/GenBank/DDBJ whole genome shotgun (WGS) entry which is preliminary data.</text>
</comment>
<protein>
    <recommendedName>
        <fullName evidence="1">At2g35280-like TPR domain-containing protein</fullName>
    </recommendedName>
</protein>
<accession>A0A8X7R6B3</accession>
<dbReference type="Pfam" id="PF23310">
    <property type="entry name" value="TPR_27"/>
    <property type="match status" value="1"/>
</dbReference>
<dbReference type="Proteomes" id="UP000886595">
    <property type="component" value="Unassembled WGS sequence"/>
</dbReference>
<dbReference type="OrthoDB" id="1865546at2759"/>
<dbReference type="AlphaFoldDB" id="A0A8X7R6B3"/>
<dbReference type="PANTHER" id="PTHR33784:SF26">
    <property type="entry name" value="F-BOX DOMAIN-CONTAINING PROTEIN"/>
    <property type="match status" value="1"/>
</dbReference>
<reference evidence="2 3" key="1">
    <citation type="submission" date="2020-02" db="EMBL/GenBank/DDBJ databases">
        <authorList>
            <person name="Ma Q."/>
            <person name="Huang Y."/>
            <person name="Song X."/>
            <person name="Pei D."/>
        </authorList>
    </citation>
    <scope>NUCLEOTIDE SEQUENCE [LARGE SCALE GENOMIC DNA]</scope>
    <source>
        <strain evidence="2">Sxm20200214</strain>
        <tissue evidence="2">Leaf</tissue>
    </source>
</reference>
<evidence type="ECO:0000259" key="1">
    <source>
        <dbReference type="Pfam" id="PF23310"/>
    </source>
</evidence>
<evidence type="ECO:0000313" key="2">
    <source>
        <dbReference type="EMBL" id="KAG2282103.1"/>
    </source>
</evidence>
<dbReference type="PANTHER" id="PTHR33784">
    <property type="entry name" value="OS05G0482100 PROTEIN"/>
    <property type="match status" value="1"/>
</dbReference>
<sequence>MEELQLVIETTNIRDFGSARVAFPEFNAIDREDYFYKSTNLIFLNDWTDEDNAVRTFRLRYYNLGNPEAIYLRGMYELFILHLRDEGREKIHLAAERGCLLAKYVDVMMNLAFSVDDRRLVHNYPGFTREYVDRMYHMITSWALTCHWGYDKPGMFMSLL</sequence>
<organism evidence="2 3">
    <name type="scientific">Brassica carinata</name>
    <name type="common">Ethiopian mustard</name>
    <name type="synonym">Abyssinian cabbage</name>
    <dbReference type="NCBI Taxonomy" id="52824"/>
    <lineage>
        <taxon>Eukaryota</taxon>
        <taxon>Viridiplantae</taxon>
        <taxon>Streptophyta</taxon>
        <taxon>Embryophyta</taxon>
        <taxon>Tracheophyta</taxon>
        <taxon>Spermatophyta</taxon>
        <taxon>Magnoliopsida</taxon>
        <taxon>eudicotyledons</taxon>
        <taxon>Gunneridae</taxon>
        <taxon>Pentapetalae</taxon>
        <taxon>rosids</taxon>
        <taxon>malvids</taxon>
        <taxon>Brassicales</taxon>
        <taxon>Brassicaceae</taxon>
        <taxon>Brassiceae</taxon>
        <taxon>Brassica</taxon>
    </lineage>
</organism>